<organism evidence="1 2">
    <name type="scientific">Candidatus Nephthysia bennettiae</name>
    <dbReference type="NCBI Taxonomy" id="3127016"/>
    <lineage>
        <taxon>Bacteria</taxon>
        <taxon>Bacillati</taxon>
        <taxon>Candidatus Dormiibacterota</taxon>
        <taxon>Candidatus Dormibacteria</taxon>
        <taxon>Candidatus Dormibacterales</taxon>
        <taxon>Candidatus Dormibacteraceae</taxon>
        <taxon>Candidatus Nephthysia</taxon>
    </lineage>
</organism>
<evidence type="ECO:0000313" key="2">
    <source>
        <dbReference type="Proteomes" id="UP000612893"/>
    </source>
</evidence>
<name>A0A934K7D2_9BACT</name>
<accession>A0A934K7D2</accession>
<reference evidence="1" key="1">
    <citation type="submission" date="2020-10" db="EMBL/GenBank/DDBJ databases">
        <title>Ca. Dormibacterota MAGs.</title>
        <authorList>
            <person name="Montgomery K."/>
        </authorList>
    </citation>
    <scope>NUCLEOTIDE SEQUENCE [LARGE SCALE GENOMIC DNA]</scope>
    <source>
        <strain evidence="1">SC8812_S17_10</strain>
    </source>
</reference>
<protein>
    <submittedName>
        <fullName evidence="1">Uncharacterized protein</fullName>
    </submittedName>
</protein>
<gene>
    <name evidence="1" type="ORF">JF922_08010</name>
</gene>
<comment type="caution">
    <text evidence="1">The sequence shown here is derived from an EMBL/GenBank/DDBJ whole genome shotgun (WGS) entry which is preliminary data.</text>
</comment>
<keyword evidence="2" id="KW-1185">Reference proteome</keyword>
<dbReference type="AlphaFoldDB" id="A0A934K7D2"/>
<proteinExistence type="predicted"/>
<sequence>MGHYGVAFYDPDIYRLTIEHIGYRAGGGVVHATRPGVVTVNWTLVPAA</sequence>
<evidence type="ECO:0000313" key="1">
    <source>
        <dbReference type="EMBL" id="MBJ7598018.1"/>
    </source>
</evidence>
<dbReference type="RefSeq" id="WP_338200715.1">
    <property type="nucleotide sequence ID" value="NZ_JAEKNR010000089.1"/>
</dbReference>
<dbReference type="EMBL" id="JAEKNR010000089">
    <property type="protein sequence ID" value="MBJ7598018.1"/>
    <property type="molecule type" value="Genomic_DNA"/>
</dbReference>
<dbReference type="Proteomes" id="UP000612893">
    <property type="component" value="Unassembled WGS sequence"/>
</dbReference>